<evidence type="ECO:0000313" key="2">
    <source>
        <dbReference type="Proteomes" id="UP001596337"/>
    </source>
</evidence>
<keyword evidence="2" id="KW-1185">Reference proteome</keyword>
<evidence type="ECO:0000313" key="1">
    <source>
        <dbReference type="EMBL" id="MFC6871747.1"/>
    </source>
</evidence>
<proteinExistence type="predicted"/>
<reference evidence="2" key="1">
    <citation type="journal article" date="2019" name="Int. J. Syst. Evol. Microbiol.">
        <title>The Global Catalogue of Microorganisms (GCM) 10K type strain sequencing project: providing services to taxonomists for standard genome sequencing and annotation.</title>
        <authorList>
            <consortium name="The Broad Institute Genomics Platform"/>
            <consortium name="The Broad Institute Genome Sequencing Center for Infectious Disease"/>
            <person name="Wu L."/>
            <person name="Ma J."/>
        </authorList>
    </citation>
    <scope>NUCLEOTIDE SEQUENCE [LARGE SCALE GENOMIC DNA]</scope>
    <source>
        <strain evidence="2">KCTC 32255</strain>
    </source>
</reference>
<sequence>MPGRLKAKKARIDVVPYTPEPGGLRKVRLRQPSDDREEAIVLGHGADAAPAVVDVLERIGVVS</sequence>
<protein>
    <submittedName>
        <fullName evidence="1">Uncharacterized protein</fullName>
    </submittedName>
</protein>
<organism evidence="1 2">
    <name type="scientific">Haloechinothrix salitolerans</name>
    <dbReference type="NCBI Taxonomy" id="926830"/>
    <lineage>
        <taxon>Bacteria</taxon>
        <taxon>Bacillati</taxon>
        <taxon>Actinomycetota</taxon>
        <taxon>Actinomycetes</taxon>
        <taxon>Pseudonocardiales</taxon>
        <taxon>Pseudonocardiaceae</taxon>
        <taxon>Haloechinothrix</taxon>
    </lineage>
</organism>
<gene>
    <name evidence="1" type="ORF">ACFQGD_31970</name>
</gene>
<dbReference type="RefSeq" id="WP_390221135.1">
    <property type="nucleotide sequence ID" value="NZ_JBHSXX010000001.1"/>
</dbReference>
<name>A0ABW2CAJ5_9PSEU</name>
<comment type="caution">
    <text evidence="1">The sequence shown here is derived from an EMBL/GenBank/DDBJ whole genome shotgun (WGS) entry which is preliminary data.</text>
</comment>
<dbReference type="EMBL" id="JBHSXX010000001">
    <property type="protein sequence ID" value="MFC6871747.1"/>
    <property type="molecule type" value="Genomic_DNA"/>
</dbReference>
<accession>A0ABW2CAJ5</accession>
<dbReference type="Proteomes" id="UP001596337">
    <property type="component" value="Unassembled WGS sequence"/>
</dbReference>